<dbReference type="EMBL" id="CP013928">
    <property type="protein sequence ID" value="AMJ79756.1"/>
    <property type="molecule type" value="Genomic_DNA"/>
</dbReference>
<dbReference type="PROSITE" id="PS01076">
    <property type="entry name" value="ACETATE_KINASE_2"/>
    <property type="match status" value="1"/>
</dbReference>
<dbReference type="Pfam" id="PF00871">
    <property type="entry name" value="Acetate_kinase"/>
    <property type="match status" value="1"/>
</dbReference>
<dbReference type="GO" id="GO:0005737">
    <property type="term" value="C:cytoplasm"/>
    <property type="evidence" value="ECO:0007669"/>
    <property type="project" value="UniProtKB-SubCell"/>
</dbReference>
<comment type="function">
    <text evidence="6">Catalyzes the formation of acetyl phosphate from acetate and ATP. Can also catalyze the reverse reaction.</text>
</comment>
<feature type="active site" description="Proton donor/acceptor" evidence="6">
    <location>
        <position position="124"/>
    </location>
</feature>
<evidence type="ECO:0000313" key="9">
    <source>
        <dbReference type="Proteomes" id="UP000061468"/>
    </source>
</evidence>
<reference evidence="8 9" key="1">
    <citation type="submission" date="2015-12" db="EMBL/GenBank/DDBJ databases">
        <title>Intraspecies pangenome expansion in the marine bacterium Alteromonas.</title>
        <authorList>
            <person name="Lopez-Perez M."/>
            <person name="Rodriguez-Valera F."/>
        </authorList>
    </citation>
    <scope>NUCLEOTIDE SEQUENCE [LARGE SCALE GENOMIC DNA]</scope>
    <source>
        <strain evidence="8 9">UM8</strain>
    </source>
</reference>
<dbReference type="PANTHER" id="PTHR21060:SF15">
    <property type="entry name" value="ACETATE KINASE-RELATED"/>
    <property type="match status" value="1"/>
</dbReference>
<comment type="similarity">
    <text evidence="1 6 7">Belongs to the acetokinase family.</text>
</comment>
<comment type="cofactor">
    <cofactor evidence="6">
        <name>Mg(2+)</name>
        <dbReference type="ChEBI" id="CHEBI:18420"/>
    </cofactor>
    <cofactor evidence="6">
        <name>Mn(2+)</name>
        <dbReference type="ChEBI" id="CHEBI:29035"/>
    </cofactor>
    <text evidence="6">Mg(2+). Can also accept Mn(2+).</text>
</comment>
<dbReference type="GO" id="GO:0000287">
    <property type="term" value="F:magnesium ion binding"/>
    <property type="evidence" value="ECO:0007669"/>
    <property type="project" value="UniProtKB-UniRule"/>
</dbReference>
<dbReference type="SUPFAM" id="SSF53067">
    <property type="entry name" value="Actin-like ATPase domain"/>
    <property type="match status" value="2"/>
</dbReference>
<feature type="binding site" evidence="6">
    <location>
        <begin position="180"/>
        <end position="184"/>
    </location>
    <ligand>
        <name>ATP</name>
        <dbReference type="ChEBI" id="CHEBI:30616"/>
    </ligand>
</feature>
<accession>A0AAC8XMH9</accession>
<keyword evidence="3 6" id="KW-0547">Nucleotide-binding</keyword>
<dbReference type="GO" id="GO:0006085">
    <property type="term" value="P:acetyl-CoA biosynthetic process"/>
    <property type="evidence" value="ECO:0007669"/>
    <property type="project" value="UniProtKB-UniRule"/>
</dbReference>
<proteinExistence type="inferred from homology"/>
<dbReference type="InterPro" id="IPR023865">
    <property type="entry name" value="Aliphatic_acid_kinase_CS"/>
</dbReference>
<dbReference type="RefSeq" id="WP_015068043.1">
    <property type="nucleotide sequence ID" value="NZ_CAXGIV010000061.1"/>
</dbReference>
<evidence type="ECO:0000256" key="7">
    <source>
        <dbReference type="RuleBase" id="RU003835"/>
    </source>
</evidence>
<dbReference type="PRINTS" id="PR00471">
    <property type="entry name" value="ACETATEKNASE"/>
</dbReference>
<keyword evidence="6" id="KW-0479">Metal-binding</keyword>
<organism evidence="8 9">
    <name type="scientific">Alteromonas mediterranea</name>
    <dbReference type="NCBI Taxonomy" id="314275"/>
    <lineage>
        <taxon>Bacteria</taxon>
        <taxon>Pseudomonadati</taxon>
        <taxon>Pseudomonadota</taxon>
        <taxon>Gammaproteobacteria</taxon>
        <taxon>Alteromonadales</taxon>
        <taxon>Alteromonadaceae</taxon>
        <taxon>Alteromonas/Salinimonas group</taxon>
        <taxon>Alteromonas</taxon>
    </lineage>
</organism>
<sequence length="369" mass="41314">MDNIEQHIFETERILICNAGSGSLELQEWEESTKLNMNIVEGEPKQLFDHFKKYIDETLPYQIILHRVVHVGKVDRNPKLVDEDCLNLIRHWSPLAPLHNEIALRLIEYGIRECPHAKHFIFSDSTLFNTIPDCARHYALPEGLSEKWPIMRYGFHGLAHQSQWNQLQKQKKYERVITIHLGGGSSLAAWKGGIVIDTTMGFTPSDGLPMTTRSGSIDPNIVLHLLEREEHTPESLSRLFNHSSGLAGISGISGDYRDLKKSESGSASVALEIYSYALTKAIGAFVGVMGGVDAIVFGGGLGEHQPDIRADSLCQLSKLGISICEKKNRSAQGICALHQKHSQTEIWLIPSDECLEMLGQYKRYSKETV</sequence>
<gene>
    <name evidence="6" type="primary">ackA</name>
    <name evidence="8" type="ORF">AV942_16390</name>
</gene>
<comment type="subunit">
    <text evidence="6">Homodimer.</text>
</comment>
<evidence type="ECO:0000256" key="1">
    <source>
        <dbReference type="ARBA" id="ARBA00008748"/>
    </source>
</evidence>
<evidence type="ECO:0000313" key="8">
    <source>
        <dbReference type="EMBL" id="AMJ79756.1"/>
    </source>
</evidence>
<evidence type="ECO:0000256" key="4">
    <source>
        <dbReference type="ARBA" id="ARBA00022777"/>
    </source>
</evidence>
<evidence type="ECO:0000256" key="6">
    <source>
        <dbReference type="HAMAP-Rule" id="MF_00020"/>
    </source>
</evidence>
<comment type="subcellular location">
    <subcellularLocation>
        <location evidence="6">Cytoplasm</location>
    </subcellularLocation>
</comment>
<evidence type="ECO:0000256" key="3">
    <source>
        <dbReference type="ARBA" id="ARBA00022741"/>
    </source>
</evidence>
<protein>
    <recommendedName>
        <fullName evidence="6">Acetate kinase</fullName>
        <ecNumber evidence="6">2.7.2.1</ecNumber>
    </recommendedName>
    <alternativeName>
        <fullName evidence="6">Acetokinase</fullName>
    </alternativeName>
</protein>
<feature type="site" description="Transition state stabilizer" evidence="6">
    <location>
        <position position="156"/>
    </location>
</feature>
<keyword evidence="5 6" id="KW-0067">ATP-binding</keyword>
<keyword evidence="4 6" id="KW-0418">Kinase</keyword>
<dbReference type="InterPro" id="IPR004372">
    <property type="entry name" value="Ac/propionate_kinase"/>
</dbReference>
<feature type="binding site" evidence="6">
    <location>
        <begin position="255"/>
        <end position="257"/>
    </location>
    <ligand>
        <name>ATP</name>
        <dbReference type="ChEBI" id="CHEBI:30616"/>
    </ligand>
</feature>
<dbReference type="Proteomes" id="UP000061468">
    <property type="component" value="Chromosome"/>
</dbReference>
<dbReference type="GO" id="GO:0006083">
    <property type="term" value="P:acetate metabolic process"/>
    <property type="evidence" value="ECO:0007669"/>
    <property type="project" value="TreeGrafter"/>
</dbReference>
<dbReference type="InterPro" id="IPR000890">
    <property type="entry name" value="Aliphatic_acid_kin_short-chain"/>
</dbReference>
<comment type="catalytic activity">
    <reaction evidence="6">
        <text>acetate + ATP = acetyl phosphate + ADP</text>
        <dbReference type="Rhea" id="RHEA:11352"/>
        <dbReference type="ChEBI" id="CHEBI:22191"/>
        <dbReference type="ChEBI" id="CHEBI:30089"/>
        <dbReference type="ChEBI" id="CHEBI:30616"/>
        <dbReference type="ChEBI" id="CHEBI:456216"/>
        <dbReference type="EC" id="2.7.2.1"/>
    </reaction>
</comment>
<comment type="pathway">
    <text evidence="6">Metabolic intermediate biosynthesis; acetyl-CoA biosynthesis; acetyl-CoA from acetate: step 1/2.</text>
</comment>
<dbReference type="AlphaFoldDB" id="A0AAC8XMH9"/>
<dbReference type="PANTHER" id="PTHR21060">
    <property type="entry name" value="ACETATE KINASE"/>
    <property type="match status" value="1"/>
</dbReference>
<dbReference type="InterPro" id="IPR043129">
    <property type="entry name" value="ATPase_NBD"/>
</dbReference>
<keyword evidence="6" id="KW-0963">Cytoplasm</keyword>
<name>A0AAC8XMH9_9ALTE</name>
<dbReference type="GO" id="GO:0008776">
    <property type="term" value="F:acetate kinase activity"/>
    <property type="evidence" value="ECO:0007669"/>
    <property type="project" value="UniProtKB-UniRule"/>
</dbReference>
<feature type="site" description="Transition state stabilizer" evidence="6">
    <location>
        <position position="213"/>
    </location>
</feature>
<evidence type="ECO:0000256" key="5">
    <source>
        <dbReference type="ARBA" id="ARBA00022840"/>
    </source>
</evidence>
<feature type="binding site" evidence="6">
    <location>
        <begin position="300"/>
        <end position="304"/>
    </location>
    <ligand>
        <name>ATP</name>
        <dbReference type="ChEBI" id="CHEBI:30616"/>
    </ligand>
</feature>
<keyword evidence="2 6" id="KW-0808">Transferase</keyword>
<dbReference type="HAMAP" id="MF_00020">
    <property type="entry name" value="Acetate_kinase"/>
    <property type="match status" value="1"/>
</dbReference>
<keyword evidence="6" id="KW-0460">Magnesium</keyword>
<dbReference type="GO" id="GO:0005524">
    <property type="term" value="F:ATP binding"/>
    <property type="evidence" value="ECO:0007669"/>
    <property type="project" value="UniProtKB-KW"/>
</dbReference>
<feature type="binding site" evidence="6">
    <location>
        <position position="67"/>
    </location>
    <ligand>
        <name>substrate</name>
    </ligand>
</feature>
<comment type="caution">
    <text evidence="6">Lacks conserved residue(s) required for the propagation of feature annotation.</text>
</comment>
<dbReference type="EC" id="2.7.2.1" evidence="6"/>
<evidence type="ECO:0000256" key="2">
    <source>
        <dbReference type="ARBA" id="ARBA00022679"/>
    </source>
</evidence>
<dbReference type="Gene3D" id="3.30.420.40">
    <property type="match status" value="2"/>
</dbReference>
<feature type="binding site" evidence="6">
    <location>
        <position position="353"/>
    </location>
    <ligand>
        <name>Mg(2+)</name>
        <dbReference type="ChEBI" id="CHEBI:18420"/>
    </ligand>
</feature>